<dbReference type="RefSeq" id="WP_092478323.1">
    <property type="nucleotide sequence ID" value="NZ_FOHN01000017.1"/>
</dbReference>
<dbReference type="InterPro" id="IPR050481">
    <property type="entry name" value="UDP-glycosyltransf_plant"/>
</dbReference>
<evidence type="ECO:0000313" key="3">
    <source>
        <dbReference type="Proteomes" id="UP000199800"/>
    </source>
</evidence>
<dbReference type="InterPro" id="IPR007235">
    <property type="entry name" value="Glyco_trans_28_C"/>
</dbReference>
<evidence type="ECO:0000313" key="2">
    <source>
        <dbReference type="EMBL" id="SET37734.1"/>
    </source>
</evidence>
<dbReference type="OrthoDB" id="6620093at2"/>
<dbReference type="EMBL" id="FOHN01000017">
    <property type="protein sequence ID" value="SET37734.1"/>
    <property type="molecule type" value="Genomic_DNA"/>
</dbReference>
<dbReference type="Proteomes" id="UP000199800">
    <property type="component" value="Unassembled WGS sequence"/>
</dbReference>
<proteinExistence type="predicted"/>
<dbReference type="Pfam" id="PF04101">
    <property type="entry name" value="Glyco_tran_28_C"/>
    <property type="match status" value="1"/>
</dbReference>
<feature type="domain" description="Glycosyl transferase family 28 C-terminal" evidence="1">
    <location>
        <begin position="269"/>
        <end position="385"/>
    </location>
</feature>
<protein>
    <submittedName>
        <fullName evidence="2">UDP:flavonoid glycosyltransferase YjiC, YdhE family</fullName>
    </submittedName>
</protein>
<sequence length="412" mass="47913">MKVIYFSMPYAGHINPNIPLFQELVKKKVDIYIFGDEGYLSKILGNEGITYIQLPEYVLEYSKIQSTDFKSEEDCAEKYFSMIYKEDILKEKAFQETSLQIRFYNEYLSIVKNISPDCIMYDSYAFYMKKIIEDEKVKYIDINCAMTVLEDYYKSDSWKEYLTDIVLTEVANAPSVEQICLSIRHMQRFKRRLELNEKSKEVKINYYCYNSDLLQYKEGASDKYPHYMGYHLEVPKAIDKDHSIFVSRGTMSDSYGMLMLKKTLECVDGINYKCQVSVGNNQNLLEQLQQKKFSDNIHLNLYVNQIECLSKADIFITHGGISGVREALFCGTPMILCPTNYLDFLLAKQLEQSGAGILIKGQSFNRDGITQAIDFMNKNIEKYRKGTDRLAEQLTETWNRSGIQNVIDFIQV</sequence>
<keyword evidence="3" id="KW-1185">Reference proteome</keyword>
<dbReference type="Gene3D" id="3.40.50.2000">
    <property type="entry name" value="Glycogen Phosphorylase B"/>
    <property type="match status" value="2"/>
</dbReference>
<evidence type="ECO:0000259" key="1">
    <source>
        <dbReference type="Pfam" id="PF04101"/>
    </source>
</evidence>
<dbReference type="STRING" id="29364.SAMN04487772_11760"/>
<name>A0A1I0DYD8_9FIRM</name>
<organism evidence="2 3">
    <name type="scientific">[Clostridium] polysaccharolyticum</name>
    <dbReference type="NCBI Taxonomy" id="29364"/>
    <lineage>
        <taxon>Bacteria</taxon>
        <taxon>Bacillati</taxon>
        <taxon>Bacillota</taxon>
        <taxon>Clostridia</taxon>
        <taxon>Lachnospirales</taxon>
        <taxon>Lachnospiraceae</taxon>
    </lineage>
</organism>
<reference evidence="2 3" key="1">
    <citation type="submission" date="2016-10" db="EMBL/GenBank/DDBJ databases">
        <authorList>
            <person name="de Groot N.N."/>
        </authorList>
    </citation>
    <scope>NUCLEOTIDE SEQUENCE [LARGE SCALE GENOMIC DNA]</scope>
    <source>
        <strain evidence="2 3">DSM 1801</strain>
    </source>
</reference>
<dbReference type="SUPFAM" id="SSF53756">
    <property type="entry name" value="UDP-Glycosyltransferase/glycogen phosphorylase"/>
    <property type="match status" value="1"/>
</dbReference>
<gene>
    <name evidence="2" type="ORF">SAMN04487772_11760</name>
</gene>
<accession>A0A1I0DYD8</accession>
<dbReference type="GO" id="GO:0035251">
    <property type="term" value="F:UDP-glucosyltransferase activity"/>
    <property type="evidence" value="ECO:0007669"/>
    <property type="project" value="InterPro"/>
</dbReference>
<dbReference type="PANTHER" id="PTHR48049:SF60">
    <property type="entry name" value="UDP-GLYCOSYLTRANSFERASE 91B1"/>
    <property type="match status" value="1"/>
</dbReference>
<dbReference type="AlphaFoldDB" id="A0A1I0DYD8"/>
<dbReference type="PANTHER" id="PTHR48049">
    <property type="entry name" value="GLYCOSYLTRANSFERASE"/>
    <property type="match status" value="1"/>
</dbReference>
<keyword evidence="2" id="KW-0808">Transferase</keyword>